<keyword evidence="1" id="KW-0812">Transmembrane</keyword>
<evidence type="ECO:0000256" key="1">
    <source>
        <dbReference type="SAM" id="Phobius"/>
    </source>
</evidence>
<dbReference type="Proteomes" id="UP000244338">
    <property type="component" value="Unassembled WGS sequence"/>
</dbReference>
<feature type="transmembrane region" description="Helical" evidence="1">
    <location>
        <begin position="6"/>
        <end position="26"/>
    </location>
</feature>
<protein>
    <submittedName>
        <fullName evidence="2">Uncharacterized protein</fullName>
    </submittedName>
</protein>
<comment type="caution">
    <text evidence="2">The sequence shown here is derived from an EMBL/GenBank/DDBJ whole genome shotgun (WGS) entry which is preliminary data.</text>
</comment>
<dbReference type="EMBL" id="PEBX01000034">
    <property type="protein sequence ID" value="PTQ56306.1"/>
    <property type="molecule type" value="Genomic_DNA"/>
</dbReference>
<keyword evidence="1" id="KW-1133">Transmembrane helix</keyword>
<proteinExistence type="predicted"/>
<dbReference type="AlphaFoldDB" id="A0A2R6Y0U5"/>
<keyword evidence="1" id="KW-0472">Membrane</keyword>
<evidence type="ECO:0000313" key="2">
    <source>
        <dbReference type="EMBL" id="PTQ56306.1"/>
    </source>
</evidence>
<reference evidence="3" key="1">
    <citation type="journal article" date="2018" name="Sci. Rep.">
        <title>Lignite coal burning seam in the remote Altai Mountains harbors a hydrogen-driven thermophilic microbial community.</title>
        <authorList>
            <person name="Kadnikov V.V."/>
            <person name="Mardanov A.V."/>
            <person name="Ivasenko D.A."/>
            <person name="Antsiferov D.V."/>
            <person name="Beletsky A.V."/>
            <person name="Karnachuk O.V."/>
            <person name="Ravin N.V."/>
        </authorList>
    </citation>
    <scope>NUCLEOTIDE SEQUENCE [LARGE SCALE GENOMIC DNA]</scope>
</reference>
<name>A0A2R6Y0U5_9BACL</name>
<gene>
    <name evidence="2" type="ORF">BSOLF_0486</name>
</gene>
<organism evidence="2 3">
    <name type="scientific">Candidatus Carbonibacillus altaicus</name>
    <dbReference type="NCBI Taxonomy" id="2163959"/>
    <lineage>
        <taxon>Bacteria</taxon>
        <taxon>Bacillati</taxon>
        <taxon>Bacillota</taxon>
        <taxon>Bacilli</taxon>
        <taxon>Bacillales</taxon>
        <taxon>Candidatus Carbonibacillus</taxon>
    </lineage>
</organism>
<accession>A0A2R6Y0U5</accession>
<evidence type="ECO:0000313" key="3">
    <source>
        <dbReference type="Proteomes" id="UP000244338"/>
    </source>
</evidence>
<sequence length="270" mass="30777">MKLHKVIGTLFVLVIGVFIIGVLAIGNVSALGRSLLNGYTVEKITVEFRKLDPFVSYKGEYQILDSDGARAAGIPDVIIALAQQVIEYQNRMLQTAKAQNVKDIRKLDISLTEYPLLAEFYAMLQGYKPQDYKSQDYKLSGLVEPLAPDTHPCGTYSHPVPNYTPPRPHLGWYADAHSTLLSWGFHQTDGYACGGDPFVPCERDYTRERGYSGPYGYCSSPRFRDQGTRDAANHDIWIQYGEPNPEVFRYVGSWPYWDWALYVKWWHDTY</sequence>